<keyword evidence="3" id="KW-0171">Cobalt transport</keyword>
<protein>
    <recommendedName>
        <fullName evidence="13">Nickel/cobalt efflux system</fullName>
    </recommendedName>
</protein>
<dbReference type="Pfam" id="PF03824">
    <property type="entry name" value="NicO"/>
    <property type="match status" value="1"/>
</dbReference>
<proteinExistence type="inferred from homology"/>
<evidence type="ECO:0000256" key="14">
    <source>
        <dbReference type="SAM" id="MobiDB-lite"/>
    </source>
</evidence>
<keyword evidence="10" id="KW-0921">Nickel transport</keyword>
<evidence type="ECO:0000256" key="7">
    <source>
        <dbReference type="ARBA" id="ARBA00022692"/>
    </source>
</evidence>
<evidence type="ECO:0000256" key="4">
    <source>
        <dbReference type="ARBA" id="ARBA00022448"/>
    </source>
</evidence>
<evidence type="ECO:0000256" key="8">
    <source>
        <dbReference type="ARBA" id="ARBA00022989"/>
    </source>
</evidence>
<sequence length="399" mass="41902">MTQHFNTPQPSFDTSASGTPESAAKPRQALHRRRWAVVVALLAAGGILLLVQQHLWQDLTLQLLAWQRDLHRALTLAITEWSAAPSWASGWWLMALSFGYGIFHAAGPGHGKAVLSTYLLSQGGGVKRALGLSFSAAMLQGLTAIALVLVLVKGLGWLTRQAMGSVAGLELASFLMVAILGVWLCLRARRLLKQTAGGDSGLPAINAPHDHSIEHANPTSTLMAPTFSPAATAHTGQPFHAFHVAPAHDNVQHHGHDPAGHGCSCGARHHVAPDEAGDWRTALATVATIGMRPCSGAVLIMGAASLLGHMALGAAAVMTMALGTAITVSALALASVLARDWMTRIFLKSELKHGTSRLAQVSRLGGWLAMAGGFALVWLGLSLAWYATTMPAAGPSLFS</sequence>
<evidence type="ECO:0000256" key="10">
    <source>
        <dbReference type="ARBA" id="ARBA00023112"/>
    </source>
</evidence>
<evidence type="ECO:0000256" key="1">
    <source>
        <dbReference type="ARBA" id="ARBA00002510"/>
    </source>
</evidence>
<feature type="transmembrane region" description="Helical" evidence="13">
    <location>
        <begin position="35"/>
        <end position="56"/>
    </location>
</feature>
<keyword evidence="9" id="KW-0406">Ion transport</keyword>
<keyword evidence="11 13" id="KW-0472">Membrane</keyword>
<evidence type="ECO:0000256" key="3">
    <source>
        <dbReference type="ARBA" id="ARBA00022426"/>
    </source>
</evidence>
<dbReference type="RefSeq" id="WP_234252498.1">
    <property type="nucleotide sequence ID" value="NZ_JABFTV010000001.1"/>
</dbReference>
<comment type="function">
    <text evidence="1">Efflux system for nickel and cobalt.</text>
</comment>
<comment type="caution">
    <text evidence="15">The sequence shown here is derived from an EMBL/GenBank/DDBJ whole genome shotgun (WGS) entry which is preliminary data.</text>
</comment>
<evidence type="ECO:0000256" key="2">
    <source>
        <dbReference type="ARBA" id="ARBA00004651"/>
    </source>
</evidence>
<dbReference type="InterPro" id="IPR051224">
    <property type="entry name" value="NiCoT_RcnA"/>
</dbReference>
<feature type="transmembrane region" description="Helical" evidence="13">
    <location>
        <begin position="129"/>
        <end position="152"/>
    </location>
</feature>
<evidence type="ECO:0000256" key="11">
    <source>
        <dbReference type="ARBA" id="ARBA00023136"/>
    </source>
</evidence>
<evidence type="ECO:0000313" key="15">
    <source>
        <dbReference type="EMBL" id="MCE8022765.1"/>
    </source>
</evidence>
<reference evidence="15 16" key="1">
    <citation type="journal article" date="2021" name="Front. Microbiol.">
        <title>Aerobic Denitrification and Heterotrophic Sulfur Oxidation in the Genus Halomonas Revealed by Six Novel Species Characterizations and Genome-Based Analysis.</title>
        <authorList>
            <person name="Wang L."/>
            <person name="Shao Z."/>
        </authorList>
    </citation>
    <scope>NUCLEOTIDE SEQUENCE [LARGE SCALE GENOMIC DNA]</scope>
    <source>
        <strain evidence="15 16">MCCC 1A11058</strain>
    </source>
</reference>
<evidence type="ECO:0000256" key="13">
    <source>
        <dbReference type="RuleBase" id="RU362101"/>
    </source>
</evidence>
<evidence type="ECO:0000256" key="12">
    <source>
        <dbReference type="ARBA" id="ARBA00023285"/>
    </source>
</evidence>
<feature type="compositionally biased region" description="Polar residues" evidence="14">
    <location>
        <begin position="1"/>
        <end position="20"/>
    </location>
</feature>
<dbReference type="Proteomes" id="UP001320272">
    <property type="component" value="Unassembled WGS sequence"/>
</dbReference>
<keyword evidence="12" id="KW-0170">Cobalt</keyword>
<keyword evidence="4 13" id="KW-0813">Transport</keyword>
<keyword evidence="8 13" id="KW-1133">Transmembrane helix</keyword>
<gene>
    <name evidence="15" type="ORF">HOP59_01265</name>
</gene>
<evidence type="ECO:0000313" key="16">
    <source>
        <dbReference type="Proteomes" id="UP001320272"/>
    </source>
</evidence>
<dbReference type="PANTHER" id="PTHR40659:SF1">
    <property type="entry name" value="NICKEL_COBALT EFFLUX SYSTEM RCNA"/>
    <property type="match status" value="1"/>
</dbReference>
<accession>A0ABS9AMB7</accession>
<keyword evidence="16" id="KW-1185">Reference proteome</keyword>
<comment type="subcellular location">
    <subcellularLocation>
        <location evidence="2 13">Cell membrane</location>
        <topology evidence="2 13">Multi-pass membrane protein</topology>
    </subcellularLocation>
</comment>
<feature type="transmembrane region" description="Helical" evidence="13">
    <location>
        <begin position="164"/>
        <end position="186"/>
    </location>
</feature>
<dbReference type="PANTHER" id="PTHR40659">
    <property type="entry name" value="NICKEL/COBALT EFFLUX SYSTEM RCNA"/>
    <property type="match status" value="1"/>
</dbReference>
<evidence type="ECO:0000256" key="6">
    <source>
        <dbReference type="ARBA" id="ARBA00022596"/>
    </source>
</evidence>
<dbReference type="EMBL" id="JABFTV010000001">
    <property type="protein sequence ID" value="MCE8022765.1"/>
    <property type="molecule type" value="Genomic_DNA"/>
</dbReference>
<feature type="transmembrane region" description="Helical" evidence="13">
    <location>
        <begin position="90"/>
        <end position="108"/>
    </location>
</feature>
<keyword evidence="6" id="KW-0533">Nickel</keyword>
<dbReference type="InterPro" id="IPR011541">
    <property type="entry name" value="Ni/Co_transpt_high_affinity"/>
</dbReference>
<keyword evidence="7 13" id="KW-0812">Transmembrane</keyword>
<feature type="transmembrane region" description="Helical" evidence="13">
    <location>
        <begin position="364"/>
        <end position="387"/>
    </location>
</feature>
<feature type="transmembrane region" description="Helical" evidence="13">
    <location>
        <begin position="297"/>
        <end position="318"/>
    </location>
</feature>
<evidence type="ECO:0000256" key="5">
    <source>
        <dbReference type="ARBA" id="ARBA00022475"/>
    </source>
</evidence>
<organism evidence="15 16">
    <name type="scientific">Billgrantia aerodenitrificans</name>
    <dbReference type="NCBI Taxonomy" id="2733483"/>
    <lineage>
        <taxon>Bacteria</taxon>
        <taxon>Pseudomonadati</taxon>
        <taxon>Pseudomonadota</taxon>
        <taxon>Gammaproteobacteria</taxon>
        <taxon>Oceanospirillales</taxon>
        <taxon>Halomonadaceae</taxon>
        <taxon>Billgrantia</taxon>
    </lineage>
</organism>
<evidence type="ECO:0000256" key="9">
    <source>
        <dbReference type="ARBA" id="ARBA00023065"/>
    </source>
</evidence>
<keyword evidence="5" id="KW-1003">Cell membrane</keyword>
<comment type="similarity">
    <text evidence="13">Belongs to the NiCoT transporter (TC 2.A.52) family.</text>
</comment>
<feature type="transmembrane region" description="Helical" evidence="13">
    <location>
        <begin position="324"/>
        <end position="343"/>
    </location>
</feature>
<name>A0ABS9AMB7_9GAMM</name>
<feature type="region of interest" description="Disordered" evidence="14">
    <location>
        <begin position="1"/>
        <end position="27"/>
    </location>
</feature>